<protein>
    <submittedName>
        <fullName evidence="2">Uncharacterized protein</fullName>
    </submittedName>
</protein>
<reference evidence="2" key="1">
    <citation type="submission" date="2022-03" db="EMBL/GenBank/DDBJ databases">
        <authorList>
            <person name="Martin H S."/>
        </authorList>
    </citation>
    <scope>NUCLEOTIDE SEQUENCE</scope>
</reference>
<organism evidence="2 3">
    <name type="scientific">Iphiclides podalirius</name>
    <name type="common">scarce swallowtail</name>
    <dbReference type="NCBI Taxonomy" id="110791"/>
    <lineage>
        <taxon>Eukaryota</taxon>
        <taxon>Metazoa</taxon>
        <taxon>Ecdysozoa</taxon>
        <taxon>Arthropoda</taxon>
        <taxon>Hexapoda</taxon>
        <taxon>Insecta</taxon>
        <taxon>Pterygota</taxon>
        <taxon>Neoptera</taxon>
        <taxon>Endopterygota</taxon>
        <taxon>Lepidoptera</taxon>
        <taxon>Glossata</taxon>
        <taxon>Ditrysia</taxon>
        <taxon>Papilionoidea</taxon>
        <taxon>Papilionidae</taxon>
        <taxon>Papilioninae</taxon>
        <taxon>Iphiclides</taxon>
    </lineage>
</organism>
<evidence type="ECO:0000256" key="1">
    <source>
        <dbReference type="SAM" id="MobiDB-lite"/>
    </source>
</evidence>
<feature type="non-terminal residue" evidence="2">
    <location>
        <position position="118"/>
    </location>
</feature>
<evidence type="ECO:0000313" key="3">
    <source>
        <dbReference type="Proteomes" id="UP000837857"/>
    </source>
</evidence>
<dbReference type="EMBL" id="OW152823">
    <property type="protein sequence ID" value="CAH2040031.1"/>
    <property type="molecule type" value="Genomic_DNA"/>
</dbReference>
<evidence type="ECO:0000313" key="2">
    <source>
        <dbReference type="EMBL" id="CAH2040031.1"/>
    </source>
</evidence>
<accession>A0ABN8HUA6</accession>
<gene>
    <name evidence="2" type="ORF">IPOD504_LOCUS2218</name>
</gene>
<sequence>MNSSPEISRTKVDAAAVETITRLPGWPVRAGAHSAHLRHQDPAGTTPLSRDKLSPAFCIASINCTTLGADCHATTTLMIGEAEEKSASSRPEASAAYHHGPLRRSDAVMSRNYFQATA</sequence>
<keyword evidence="3" id="KW-1185">Reference proteome</keyword>
<dbReference type="Proteomes" id="UP000837857">
    <property type="component" value="Chromosome 11"/>
</dbReference>
<feature type="region of interest" description="Disordered" evidence="1">
    <location>
        <begin position="82"/>
        <end position="101"/>
    </location>
</feature>
<proteinExistence type="predicted"/>
<name>A0ABN8HUA6_9NEOP</name>